<protein>
    <recommendedName>
        <fullName evidence="6">BD-FAE-like domain-containing protein</fullName>
    </recommendedName>
</protein>
<name>A0A9W7C2P0_9STRA</name>
<evidence type="ECO:0000256" key="1">
    <source>
        <dbReference type="ARBA" id="ARBA00010515"/>
    </source>
</evidence>
<dbReference type="Gene3D" id="3.40.50.1820">
    <property type="entry name" value="alpha/beta hydrolase"/>
    <property type="match status" value="1"/>
</dbReference>
<gene>
    <name evidence="7" type="ORF">TrVE_jg7260</name>
</gene>
<keyword evidence="2" id="KW-0378">Hydrolase</keyword>
<dbReference type="GO" id="GO:0016787">
    <property type="term" value="F:hydrolase activity"/>
    <property type="evidence" value="ECO:0007669"/>
    <property type="project" value="UniProtKB-KW"/>
</dbReference>
<evidence type="ECO:0000256" key="5">
    <source>
        <dbReference type="SAM" id="SignalP"/>
    </source>
</evidence>
<keyword evidence="4" id="KW-1133">Transmembrane helix</keyword>
<keyword evidence="4" id="KW-0812">Transmembrane</keyword>
<comment type="caution">
    <text evidence="7">The sequence shown here is derived from an EMBL/GenBank/DDBJ whole genome shotgun (WGS) entry which is preliminary data.</text>
</comment>
<dbReference type="Proteomes" id="UP001165160">
    <property type="component" value="Unassembled WGS sequence"/>
</dbReference>
<dbReference type="PROSITE" id="PS01174">
    <property type="entry name" value="LIPASE_GDXG_SER"/>
    <property type="match status" value="1"/>
</dbReference>
<dbReference type="InterPro" id="IPR029058">
    <property type="entry name" value="AB_hydrolase_fold"/>
</dbReference>
<keyword evidence="5" id="KW-0732">Signal</keyword>
<dbReference type="SUPFAM" id="SSF53474">
    <property type="entry name" value="alpha/beta-Hydrolases"/>
    <property type="match status" value="1"/>
</dbReference>
<feature type="active site" evidence="3">
    <location>
        <position position="312"/>
    </location>
</feature>
<evidence type="ECO:0000313" key="8">
    <source>
        <dbReference type="Proteomes" id="UP001165160"/>
    </source>
</evidence>
<accession>A0A9W7C2P0</accession>
<dbReference type="EMBL" id="BRXX01000226">
    <property type="protein sequence ID" value="GMH98866.1"/>
    <property type="molecule type" value="Genomic_DNA"/>
</dbReference>
<feature type="chain" id="PRO_5040722189" description="BD-FAE-like domain-containing protein" evidence="5">
    <location>
        <begin position="21"/>
        <end position="499"/>
    </location>
</feature>
<reference evidence="8" key="1">
    <citation type="journal article" date="2023" name="Commun. Biol.">
        <title>Genome analysis of Parmales, the sister group of diatoms, reveals the evolutionary specialization of diatoms from phago-mixotrophs to photoautotrophs.</title>
        <authorList>
            <person name="Ban H."/>
            <person name="Sato S."/>
            <person name="Yoshikawa S."/>
            <person name="Yamada K."/>
            <person name="Nakamura Y."/>
            <person name="Ichinomiya M."/>
            <person name="Sato N."/>
            <person name="Blanc-Mathieu R."/>
            <person name="Endo H."/>
            <person name="Kuwata A."/>
            <person name="Ogata H."/>
        </authorList>
    </citation>
    <scope>NUCLEOTIDE SEQUENCE [LARGE SCALE GENOMIC DNA]</scope>
    <source>
        <strain evidence="8">NIES 3699</strain>
    </source>
</reference>
<feature type="domain" description="BD-FAE-like" evidence="6">
    <location>
        <begin position="222"/>
        <end position="418"/>
    </location>
</feature>
<sequence>MNYVPLLSVAASIALTLTLSSPTAVLCAVTAPHLLLSVCAFSRSFSFVLGCLISDQPLMVLIPQTVFIALSLLSVLNNRSLIPSIDASENQHDKLLYVNIGVSALSIIIGAMNFVDSIKTYNNFKVSIEQSNLDANTFAASVKWYDFIKLYSLFPLPYILEESFNNKYLSRIKKIQNLTFATRSASNVTPILKQHVEGDKLNLSCDIYYTIDDDYEKREEPSSGKPVVLYIHGGAWMLGSKDLGVIQPFINEAVYSGYIVLSVDYRLAPSSPWPACLIDIKECISWVRRGGVLTHVKDVEIDIKTIVVAGDSAGGHLANLVILTENLREYQPGFEKVDTAVQGVIDMFGPSDIREPESTRKAWEECIIQKSFDLNKVDFDNACPVTYDDRMKGLKGRGLPWLQCIGTRDGLVPIEINREYYYKLLTAMGKAFDAPLNASTSFCWGHENVVRCEIQGSFHGFCGFRSVKTQLFLKAARLLLEEVKQRKGTGGKRGGGGSI</sequence>
<evidence type="ECO:0000259" key="6">
    <source>
        <dbReference type="Pfam" id="PF20434"/>
    </source>
</evidence>
<feature type="transmembrane region" description="Helical" evidence="4">
    <location>
        <begin position="58"/>
        <end position="76"/>
    </location>
</feature>
<dbReference type="AlphaFoldDB" id="A0A9W7C2P0"/>
<keyword evidence="8" id="KW-1185">Reference proteome</keyword>
<proteinExistence type="inferred from homology"/>
<dbReference type="PANTHER" id="PTHR48081">
    <property type="entry name" value="AB HYDROLASE SUPERFAMILY PROTEIN C4A8.06C"/>
    <property type="match status" value="1"/>
</dbReference>
<dbReference type="PANTHER" id="PTHR48081:SF33">
    <property type="entry name" value="KYNURENINE FORMAMIDASE"/>
    <property type="match status" value="1"/>
</dbReference>
<dbReference type="InterPro" id="IPR033140">
    <property type="entry name" value="Lipase_GDXG_put_SER_AS"/>
</dbReference>
<feature type="signal peptide" evidence="5">
    <location>
        <begin position="1"/>
        <end position="20"/>
    </location>
</feature>
<dbReference type="InterPro" id="IPR050300">
    <property type="entry name" value="GDXG_lipolytic_enzyme"/>
</dbReference>
<dbReference type="Pfam" id="PF20434">
    <property type="entry name" value="BD-FAE"/>
    <property type="match status" value="1"/>
</dbReference>
<evidence type="ECO:0000256" key="3">
    <source>
        <dbReference type="PROSITE-ProRule" id="PRU10038"/>
    </source>
</evidence>
<feature type="transmembrane region" description="Helical" evidence="4">
    <location>
        <begin position="96"/>
        <end position="115"/>
    </location>
</feature>
<organism evidence="7 8">
    <name type="scientific">Triparma verrucosa</name>
    <dbReference type="NCBI Taxonomy" id="1606542"/>
    <lineage>
        <taxon>Eukaryota</taxon>
        <taxon>Sar</taxon>
        <taxon>Stramenopiles</taxon>
        <taxon>Ochrophyta</taxon>
        <taxon>Bolidophyceae</taxon>
        <taxon>Parmales</taxon>
        <taxon>Triparmaceae</taxon>
        <taxon>Triparma</taxon>
    </lineage>
</organism>
<evidence type="ECO:0000256" key="4">
    <source>
        <dbReference type="SAM" id="Phobius"/>
    </source>
</evidence>
<dbReference type="InterPro" id="IPR049492">
    <property type="entry name" value="BD-FAE-like_dom"/>
</dbReference>
<keyword evidence="4" id="KW-0472">Membrane</keyword>
<evidence type="ECO:0000313" key="7">
    <source>
        <dbReference type="EMBL" id="GMH98866.1"/>
    </source>
</evidence>
<evidence type="ECO:0000256" key="2">
    <source>
        <dbReference type="ARBA" id="ARBA00022801"/>
    </source>
</evidence>
<comment type="similarity">
    <text evidence="1">Belongs to the 'GDXG' lipolytic enzyme family.</text>
</comment>